<keyword evidence="2" id="KW-1185">Reference proteome</keyword>
<dbReference type="OrthoDB" id="2998550at2759"/>
<evidence type="ECO:0000313" key="1">
    <source>
        <dbReference type="EMBL" id="KAF7328172.1"/>
    </source>
</evidence>
<evidence type="ECO:0000313" key="2">
    <source>
        <dbReference type="Proteomes" id="UP000620124"/>
    </source>
</evidence>
<proteinExistence type="predicted"/>
<gene>
    <name evidence="1" type="ORF">MVEN_02574800</name>
</gene>
<comment type="caution">
    <text evidence="1">The sequence shown here is derived from an EMBL/GenBank/DDBJ whole genome shotgun (WGS) entry which is preliminary data.</text>
</comment>
<protein>
    <submittedName>
        <fullName evidence="1">Uncharacterized protein</fullName>
    </submittedName>
</protein>
<sequence>MATALTFVDKKLLETPVVGPEGAVYYTTTTTNGHFRGRKITTITAASGLVGFINWRENIFIINGVQRKWDDLKSRSNGIFSSEREWNWGKRPFKLKYHDSHKELLATPTVGSVADTVRFKPYEAHLLAHNEPAAVYFPDQMQDEVERMFLLMAILQTEIHRQDMAKQSDEAMLEVATSGS</sequence>
<organism evidence="1 2">
    <name type="scientific">Mycena venus</name>
    <dbReference type="NCBI Taxonomy" id="2733690"/>
    <lineage>
        <taxon>Eukaryota</taxon>
        <taxon>Fungi</taxon>
        <taxon>Dikarya</taxon>
        <taxon>Basidiomycota</taxon>
        <taxon>Agaricomycotina</taxon>
        <taxon>Agaricomycetes</taxon>
        <taxon>Agaricomycetidae</taxon>
        <taxon>Agaricales</taxon>
        <taxon>Marasmiineae</taxon>
        <taxon>Mycenaceae</taxon>
        <taxon>Mycena</taxon>
    </lineage>
</organism>
<name>A0A8H6WSE7_9AGAR</name>
<accession>A0A8H6WSE7</accession>
<dbReference type="Proteomes" id="UP000620124">
    <property type="component" value="Unassembled WGS sequence"/>
</dbReference>
<reference evidence="1" key="1">
    <citation type="submission" date="2020-05" db="EMBL/GenBank/DDBJ databases">
        <title>Mycena genomes resolve the evolution of fungal bioluminescence.</title>
        <authorList>
            <person name="Tsai I.J."/>
        </authorList>
    </citation>
    <scope>NUCLEOTIDE SEQUENCE</scope>
    <source>
        <strain evidence="1">CCC161011</strain>
    </source>
</reference>
<dbReference type="EMBL" id="JACAZI010000038">
    <property type="protein sequence ID" value="KAF7328172.1"/>
    <property type="molecule type" value="Genomic_DNA"/>
</dbReference>
<dbReference type="AlphaFoldDB" id="A0A8H6WSE7"/>